<name>A0A7W3J797_9MICO</name>
<feature type="compositionally biased region" description="Basic and acidic residues" evidence="1">
    <location>
        <begin position="184"/>
        <end position="197"/>
    </location>
</feature>
<feature type="region of interest" description="Disordered" evidence="1">
    <location>
        <begin position="151"/>
        <end position="218"/>
    </location>
</feature>
<protein>
    <submittedName>
        <fullName evidence="2">Uncharacterized protein</fullName>
    </submittedName>
</protein>
<evidence type="ECO:0000313" key="2">
    <source>
        <dbReference type="EMBL" id="MBA8807603.1"/>
    </source>
</evidence>
<comment type="caution">
    <text evidence="2">The sequence shown here is derived from an EMBL/GenBank/DDBJ whole genome shotgun (WGS) entry which is preliminary data.</text>
</comment>
<organism evidence="2 3">
    <name type="scientific">Promicromonospora sukumoe</name>
    <dbReference type="NCBI Taxonomy" id="88382"/>
    <lineage>
        <taxon>Bacteria</taxon>
        <taxon>Bacillati</taxon>
        <taxon>Actinomycetota</taxon>
        <taxon>Actinomycetes</taxon>
        <taxon>Micrococcales</taxon>
        <taxon>Promicromonosporaceae</taxon>
        <taxon>Promicromonospora</taxon>
    </lineage>
</organism>
<feature type="region of interest" description="Disordered" evidence="1">
    <location>
        <begin position="1"/>
        <end position="52"/>
    </location>
</feature>
<proteinExistence type="predicted"/>
<accession>A0A7W3J797</accession>
<dbReference type="AlphaFoldDB" id="A0A7W3J797"/>
<sequence length="218" mass="23212">MSGRHVPVTLPRARFDVGPDGDLTVTVDGRPWQPPVQIEGTTSRGPGLPLGRSDAPWAQQQIANDLDTPVRVETVEDGRSRTDIALPDSYQVADPPRPQVSDGVGAGPYLPGEPVSISVVVGQTHADEYGQVRYQLPTALGDRAVLVHGETSGTTRPLDTSPLPEPSADPVEAPSRRAFMGRNFDVRRRQPGSDHPRPARRAPATASRATADDGLGAL</sequence>
<keyword evidence="3" id="KW-1185">Reference proteome</keyword>
<dbReference type="RefSeq" id="WP_344400525.1">
    <property type="nucleotide sequence ID" value="NZ_BAAATF010000007.1"/>
</dbReference>
<reference evidence="2 3" key="1">
    <citation type="submission" date="2020-07" db="EMBL/GenBank/DDBJ databases">
        <title>Sequencing the genomes of 1000 actinobacteria strains.</title>
        <authorList>
            <person name="Klenk H.-P."/>
        </authorList>
    </citation>
    <scope>NUCLEOTIDE SEQUENCE [LARGE SCALE GENOMIC DNA]</scope>
    <source>
        <strain evidence="2 3">DSM 44121</strain>
    </source>
</reference>
<gene>
    <name evidence="2" type="ORF">FHX71_001545</name>
</gene>
<evidence type="ECO:0000256" key="1">
    <source>
        <dbReference type="SAM" id="MobiDB-lite"/>
    </source>
</evidence>
<evidence type="ECO:0000313" key="3">
    <source>
        <dbReference type="Proteomes" id="UP000540568"/>
    </source>
</evidence>
<dbReference type="Proteomes" id="UP000540568">
    <property type="component" value="Unassembled WGS sequence"/>
</dbReference>
<dbReference type="EMBL" id="JACGWV010000001">
    <property type="protein sequence ID" value="MBA8807603.1"/>
    <property type="molecule type" value="Genomic_DNA"/>
</dbReference>